<comment type="caution">
    <text evidence="4">The sequence shown here is derived from an EMBL/GenBank/DDBJ whole genome shotgun (WGS) entry which is preliminary data.</text>
</comment>
<reference evidence="5" key="1">
    <citation type="submission" date="2018-11" db="EMBL/GenBank/DDBJ databases">
        <title>Phylogenetic, genomic, and biogeographic characterization of a novel and ubiquitous marine invertebrate-associated Rickettsiales parasite, Candidatus Marinoinvertebrata rohwerii, gen. nov., sp. nov.</title>
        <authorList>
            <person name="Klinges J.G."/>
            <person name="Rosales S.M."/>
            <person name="Mcminds R."/>
            <person name="Shaver E.C."/>
            <person name="Shantz A."/>
            <person name="Peters E.C."/>
            <person name="Burkepile D.E."/>
            <person name="Silliman B.R."/>
            <person name="Vega Thurber R.L."/>
        </authorList>
    </citation>
    <scope>NUCLEOTIDE SEQUENCE [LARGE SCALE GENOMIC DNA]</scope>
    <source>
        <strain evidence="5">a_cerv_44</strain>
    </source>
</reference>
<dbReference type="OrthoDB" id="9801602at2"/>
<dbReference type="InterPro" id="IPR001789">
    <property type="entry name" value="Sig_transdc_resp-reg_receiver"/>
</dbReference>
<dbReference type="SUPFAM" id="SSF52172">
    <property type="entry name" value="CheY-like"/>
    <property type="match status" value="1"/>
</dbReference>
<evidence type="ECO:0000256" key="2">
    <source>
        <dbReference type="PROSITE-ProRule" id="PRU00169"/>
    </source>
</evidence>
<dbReference type="PROSITE" id="PS50110">
    <property type="entry name" value="RESPONSE_REGULATORY"/>
    <property type="match status" value="1"/>
</dbReference>
<dbReference type="AlphaFoldDB" id="A0A3S0FL51"/>
<sequence length="131" mass="15284">MSKHIFIIEDNIFIANMVCEIFKNNGFLTTQFHSGEDLLKFLSETNDIKIDLFWIDYIMLGINGLELAETLQLDNRFKDIPTVLYTQDKELPYVGNDRFNVFDAILFKNTESTEIIKVINKLIDKNNKVKT</sequence>
<protein>
    <submittedName>
        <fullName evidence="4">Response regulator</fullName>
    </submittedName>
</protein>
<evidence type="ECO:0000256" key="1">
    <source>
        <dbReference type="ARBA" id="ARBA00022553"/>
    </source>
</evidence>
<organism evidence="4 5">
    <name type="scientific">Candidatus Aquarickettsia rohweri</name>
    <dbReference type="NCBI Taxonomy" id="2602574"/>
    <lineage>
        <taxon>Bacteria</taxon>
        <taxon>Pseudomonadati</taxon>
        <taxon>Pseudomonadota</taxon>
        <taxon>Alphaproteobacteria</taxon>
        <taxon>Rickettsiales</taxon>
        <taxon>Candidatus Midichloriaceae</taxon>
        <taxon>Candidatus Aquarickettsia</taxon>
    </lineage>
</organism>
<dbReference type="Pfam" id="PF00072">
    <property type="entry name" value="Response_reg"/>
    <property type="match status" value="1"/>
</dbReference>
<dbReference type="InterPro" id="IPR050595">
    <property type="entry name" value="Bact_response_regulator"/>
</dbReference>
<evidence type="ECO:0000259" key="3">
    <source>
        <dbReference type="PROSITE" id="PS50110"/>
    </source>
</evidence>
<gene>
    <name evidence="4" type="ORF">EIC27_05810</name>
</gene>
<feature type="domain" description="Response regulatory" evidence="3">
    <location>
        <begin position="4"/>
        <end position="123"/>
    </location>
</feature>
<feature type="modified residue" description="4-aspartylphosphate" evidence="2">
    <location>
        <position position="56"/>
    </location>
</feature>
<name>A0A3S0FL51_9RICK</name>
<dbReference type="SMART" id="SM00448">
    <property type="entry name" value="REC"/>
    <property type="match status" value="1"/>
</dbReference>
<dbReference type="CDD" id="cd00156">
    <property type="entry name" value="REC"/>
    <property type="match status" value="1"/>
</dbReference>
<evidence type="ECO:0000313" key="4">
    <source>
        <dbReference type="EMBL" id="RST62986.1"/>
    </source>
</evidence>
<dbReference type="Gene3D" id="3.40.50.2300">
    <property type="match status" value="1"/>
</dbReference>
<dbReference type="PANTHER" id="PTHR44591">
    <property type="entry name" value="STRESS RESPONSE REGULATOR PROTEIN 1"/>
    <property type="match status" value="1"/>
</dbReference>
<keyword evidence="1 2" id="KW-0597">Phosphoprotein</keyword>
<evidence type="ECO:0000313" key="5">
    <source>
        <dbReference type="Proteomes" id="UP000279470"/>
    </source>
</evidence>
<keyword evidence="5" id="KW-1185">Reference proteome</keyword>
<dbReference type="PANTHER" id="PTHR44591:SF3">
    <property type="entry name" value="RESPONSE REGULATORY DOMAIN-CONTAINING PROTEIN"/>
    <property type="match status" value="1"/>
</dbReference>
<dbReference type="Proteomes" id="UP000279470">
    <property type="component" value="Unassembled WGS sequence"/>
</dbReference>
<accession>A0A3S0FL51</accession>
<dbReference type="RefSeq" id="WP_153183772.1">
    <property type="nucleotide sequence ID" value="NZ_RXFM01000092.1"/>
</dbReference>
<dbReference type="InterPro" id="IPR011006">
    <property type="entry name" value="CheY-like_superfamily"/>
</dbReference>
<dbReference type="EMBL" id="RXFM01000092">
    <property type="protein sequence ID" value="RST62986.1"/>
    <property type="molecule type" value="Genomic_DNA"/>
</dbReference>
<proteinExistence type="predicted"/>
<dbReference type="GO" id="GO:0000160">
    <property type="term" value="P:phosphorelay signal transduction system"/>
    <property type="evidence" value="ECO:0007669"/>
    <property type="project" value="InterPro"/>
</dbReference>